<keyword evidence="1" id="KW-0732">Signal</keyword>
<evidence type="ECO:0000313" key="3">
    <source>
        <dbReference type="EMBL" id="MFC0392255.1"/>
    </source>
</evidence>
<evidence type="ECO:0000256" key="1">
    <source>
        <dbReference type="SAM" id="SignalP"/>
    </source>
</evidence>
<protein>
    <submittedName>
        <fullName evidence="3">Copper amine oxidase N-terminal domain-containing protein</fullName>
    </submittedName>
</protein>
<dbReference type="Pfam" id="PF07833">
    <property type="entry name" value="Cu_amine_oxidN1"/>
    <property type="match status" value="1"/>
</dbReference>
<comment type="caution">
    <text evidence="3">The sequence shown here is derived from an EMBL/GenBank/DDBJ whole genome shotgun (WGS) entry which is preliminary data.</text>
</comment>
<evidence type="ECO:0000259" key="2">
    <source>
        <dbReference type="Pfam" id="PF07833"/>
    </source>
</evidence>
<name>A0ABV6J8P1_9BACL</name>
<dbReference type="EMBL" id="JBHLVF010000017">
    <property type="protein sequence ID" value="MFC0392255.1"/>
    <property type="molecule type" value="Genomic_DNA"/>
</dbReference>
<dbReference type="InterPro" id="IPR012854">
    <property type="entry name" value="Cu_amine_oxidase-like_N"/>
</dbReference>
<feature type="domain" description="Copper amine oxidase-like N-terminal" evidence="2">
    <location>
        <begin position="54"/>
        <end position="153"/>
    </location>
</feature>
<dbReference type="InterPro" id="IPR036582">
    <property type="entry name" value="Mao_N_sf"/>
</dbReference>
<feature type="signal peptide" evidence="1">
    <location>
        <begin position="1"/>
        <end position="25"/>
    </location>
</feature>
<dbReference type="RefSeq" id="WP_204819364.1">
    <property type="nucleotide sequence ID" value="NZ_JANHOF010000003.1"/>
</dbReference>
<organism evidence="3 4">
    <name type="scientific">Paenibacillus mendelii</name>
    <dbReference type="NCBI Taxonomy" id="206163"/>
    <lineage>
        <taxon>Bacteria</taxon>
        <taxon>Bacillati</taxon>
        <taxon>Bacillota</taxon>
        <taxon>Bacilli</taxon>
        <taxon>Bacillales</taxon>
        <taxon>Paenibacillaceae</taxon>
        <taxon>Paenibacillus</taxon>
    </lineage>
</organism>
<feature type="chain" id="PRO_5045769426" evidence="1">
    <location>
        <begin position="26"/>
        <end position="169"/>
    </location>
</feature>
<dbReference type="Proteomes" id="UP001589818">
    <property type="component" value="Unassembled WGS sequence"/>
</dbReference>
<accession>A0ABV6J8P1</accession>
<evidence type="ECO:0000313" key="4">
    <source>
        <dbReference type="Proteomes" id="UP001589818"/>
    </source>
</evidence>
<keyword evidence="4" id="KW-1185">Reference proteome</keyword>
<dbReference type="SUPFAM" id="SSF55383">
    <property type="entry name" value="Copper amine oxidase, domain N"/>
    <property type="match status" value="2"/>
</dbReference>
<dbReference type="Gene3D" id="3.30.457.10">
    <property type="entry name" value="Copper amine oxidase-like, N-terminal domain"/>
    <property type="match status" value="1"/>
</dbReference>
<reference evidence="3 4" key="1">
    <citation type="submission" date="2024-09" db="EMBL/GenBank/DDBJ databases">
        <authorList>
            <person name="Sun Q."/>
            <person name="Mori K."/>
        </authorList>
    </citation>
    <scope>NUCLEOTIDE SEQUENCE [LARGE SCALE GENOMIC DNA]</scope>
    <source>
        <strain evidence="3 4">CCM 4839</strain>
    </source>
</reference>
<gene>
    <name evidence="3" type="ORF">ACFFJ8_12860</name>
</gene>
<proteinExistence type="predicted"/>
<sequence length="169" mass="18199">MKGMGKKMLGLVLGLSLLVPAIVQAEEGDPSAEVKPVVETVTIMMKVGGMEMDVDGSKTTMDVAPVIMNGTTYIPLRYFAQGIGGVLDWDQKEMSATLKTTDMLATFRPGNSKIMLNGAAIELGIYISSQNDRTLVPVRAVGEMFGWTVQFKDNGIIYMTKSMEPAVAS</sequence>